<protein>
    <submittedName>
        <fullName evidence="1">Uncharacterized protein</fullName>
    </submittedName>
</protein>
<evidence type="ECO:0000313" key="2">
    <source>
        <dbReference type="Proteomes" id="UP000234790"/>
    </source>
</evidence>
<dbReference type="KEGG" id="smoo:SMONO_v1c04150"/>
<gene>
    <name evidence="1" type="ORF">SMONO_v1c04150</name>
</gene>
<accession>A0A2K9LY54</accession>
<reference evidence="1 2" key="1">
    <citation type="submission" date="2017-12" db="EMBL/GenBank/DDBJ databases">
        <title>Complete genome sequence of Spiroplasma monobiae MQ-1 (ATCC 33825).</title>
        <authorList>
            <person name="Tsai Y.-M."/>
            <person name="Lo W.-S."/>
            <person name="Wu P.-S."/>
            <person name="Cho S.-T."/>
            <person name="Kuo C.-H."/>
        </authorList>
    </citation>
    <scope>NUCLEOTIDE SEQUENCE [LARGE SCALE GENOMIC DNA]</scope>
    <source>
        <strain evidence="1 2">MQ-1</strain>
    </source>
</reference>
<sequence>MKLIEKINLKKIIFSLYKKDLSGLINNNEFKLDNDQKDELIALGQTDECKTLFEGINNFFEKNINSEQLELSLMLTLILQRYNYFYKTEILWNEYCSKYENLVEKDPGQFFLTYISDFFDAQINLYNKSYSDIVEDFNIEKWNEKFSKDINKLVNNIDNSKDFQDKLQNCEKMIFFLQDTKNIYSSLESVGVENEKQQFLAHTNELKIIFQSLNHLVNEILKQLIAV</sequence>
<organism evidence="1 2">
    <name type="scientific">Spiroplasma monobiae MQ-1</name>
    <dbReference type="NCBI Taxonomy" id="1336748"/>
    <lineage>
        <taxon>Bacteria</taxon>
        <taxon>Bacillati</taxon>
        <taxon>Mycoplasmatota</taxon>
        <taxon>Mollicutes</taxon>
        <taxon>Entomoplasmatales</taxon>
        <taxon>Spiroplasmataceae</taxon>
        <taxon>Spiroplasma</taxon>
    </lineage>
</organism>
<proteinExistence type="predicted"/>
<dbReference type="AlphaFoldDB" id="A0A2K9LY54"/>
<keyword evidence="2" id="KW-1185">Reference proteome</keyword>
<evidence type="ECO:0000313" key="1">
    <source>
        <dbReference type="EMBL" id="AUM62664.1"/>
    </source>
</evidence>
<dbReference type="RefSeq" id="WP_101780721.1">
    <property type="nucleotide sequence ID" value="NZ_CP025543.1"/>
</dbReference>
<dbReference type="Proteomes" id="UP000234790">
    <property type="component" value="Chromosome"/>
</dbReference>
<name>A0A2K9LY54_SPISQ</name>
<dbReference type="OrthoDB" id="389120at2"/>
<dbReference type="EMBL" id="CP025543">
    <property type="protein sequence ID" value="AUM62664.1"/>
    <property type="molecule type" value="Genomic_DNA"/>
</dbReference>